<keyword evidence="1" id="KW-0812">Transmembrane</keyword>
<organism evidence="2 3">
    <name type="scientific">Porphyromonas canoris</name>
    <dbReference type="NCBI Taxonomy" id="36875"/>
    <lineage>
        <taxon>Bacteria</taxon>
        <taxon>Pseudomonadati</taxon>
        <taxon>Bacteroidota</taxon>
        <taxon>Bacteroidia</taxon>
        <taxon>Bacteroidales</taxon>
        <taxon>Porphyromonadaceae</taxon>
        <taxon>Porphyromonas</taxon>
    </lineage>
</organism>
<reference evidence="2 3" key="1">
    <citation type="submission" date="2014-08" db="EMBL/GenBank/DDBJ databases">
        <title>Porphyromonas canoris strain:OH2762 Genome sequencing.</title>
        <authorList>
            <person name="Wallis C."/>
            <person name="Deusch O."/>
            <person name="O'Flynn C."/>
            <person name="Davis I."/>
            <person name="Jospin G."/>
            <person name="Darling A.E."/>
            <person name="Coil D.A."/>
            <person name="Alexiev A."/>
            <person name="Horsfall A."/>
            <person name="Kirkwood N."/>
            <person name="Harris S."/>
            <person name="Eisen J.A."/>
        </authorList>
    </citation>
    <scope>NUCLEOTIDE SEQUENCE [LARGE SCALE GENOMIC DNA]</scope>
    <source>
        <strain evidence="3">COT-108 OH2762</strain>
    </source>
</reference>
<dbReference type="Proteomes" id="UP000030101">
    <property type="component" value="Unassembled WGS sequence"/>
</dbReference>
<evidence type="ECO:0000313" key="3">
    <source>
        <dbReference type="Proteomes" id="UP000030101"/>
    </source>
</evidence>
<keyword evidence="1" id="KW-1133">Transmembrane helix</keyword>
<dbReference type="InterPro" id="IPR021215">
    <property type="entry name" value="DUF2752"/>
</dbReference>
<proteinExistence type="predicted"/>
<name>A0ABR4XK65_9PORP</name>
<keyword evidence="3" id="KW-1185">Reference proteome</keyword>
<sequence>MNRKKIFLYLSLIIISIVLVGVYLFIDPESSRFFPKCPFLWASGYSCPGCGSQRVVHDLLNGDIVGAFRHNALLTLSIPLLLLLLIAEIQHKRWPKLYGMLNSSKFIFALILIVILWWIGRNIFNI</sequence>
<dbReference type="RefSeq" id="WP_036791941.1">
    <property type="nucleotide sequence ID" value="NZ_JQZV01000013.1"/>
</dbReference>
<gene>
    <name evidence="2" type="ORF">HQ43_08445</name>
</gene>
<evidence type="ECO:0000256" key="1">
    <source>
        <dbReference type="SAM" id="Phobius"/>
    </source>
</evidence>
<evidence type="ECO:0008006" key="4">
    <source>
        <dbReference type="Google" id="ProtNLM"/>
    </source>
</evidence>
<comment type="caution">
    <text evidence="2">The sequence shown here is derived from an EMBL/GenBank/DDBJ whole genome shotgun (WGS) entry which is preliminary data.</text>
</comment>
<keyword evidence="1" id="KW-0472">Membrane</keyword>
<feature type="transmembrane region" description="Helical" evidence="1">
    <location>
        <begin position="7"/>
        <end position="26"/>
    </location>
</feature>
<dbReference type="EMBL" id="JQZV01000013">
    <property type="protein sequence ID" value="KGN92063.1"/>
    <property type="molecule type" value="Genomic_DNA"/>
</dbReference>
<protein>
    <recommendedName>
        <fullName evidence="4">DUF2752 domain-containing protein</fullName>
    </recommendedName>
</protein>
<dbReference type="Pfam" id="PF10825">
    <property type="entry name" value="DUF2752"/>
    <property type="match status" value="1"/>
</dbReference>
<feature type="transmembrane region" description="Helical" evidence="1">
    <location>
        <begin position="99"/>
        <end position="120"/>
    </location>
</feature>
<feature type="transmembrane region" description="Helical" evidence="1">
    <location>
        <begin position="68"/>
        <end position="87"/>
    </location>
</feature>
<accession>A0ABR4XK65</accession>
<evidence type="ECO:0000313" key="2">
    <source>
        <dbReference type="EMBL" id="KGN92063.1"/>
    </source>
</evidence>